<gene>
    <name evidence="2" type="ORF">PIB30_028205</name>
</gene>
<proteinExistence type="predicted"/>
<dbReference type="CDD" id="cd03062">
    <property type="entry name" value="TRX_Fd_Sucrase"/>
    <property type="match status" value="1"/>
</dbReference>
<evidence type="ECO:0008006" key="4">
    <source>
        <dbReference type="Google" id="ProtNLM"/>
    </source>
</evidence>
<keyword evidence="1" id="KW-0472">Membrane</keyword>
<protein>
    <recommendedName>
        <fullName evidence="4">Altered inheritance of mitochondria protein 32</fullName>
    </recommendedName>
</protein>
<dbReference type="SUPFAM" id="SSF52833">
    <property type="entry name" value="Thioredoxin-like"/>
    <property type="match status" value="1"/>
</dbReference>
<keyword evidence="1" id="KW-1133">Transmembrane helix</keyword>
<dbReference type="Gene3D" id="3.40.30.10">
    <property type="entry name" value="Glutaredoxin"/>
    <property type="match status" value="2"/>
</dbReference>
<keyword evidence="3" id="KW-1185">Reference proteome</keyword>
<dbReference type="PANTHER" id="PTHR31902">
    <property type="entry name" value="ACTIN PATCHES DISTAL PROTEIN 1"/>
    <property type="match status" value="1"/>
</dbReference>
<feature type="transmembrane region" description="Helical" evidence="1">
    <location>
        <begin position="365"/>
        <end position="385"/>
    </location>
</feature>
<dbReference type="InterPro" id="IPR036249">
    <property type="entry name" value="Thioredoxin-like_sf"/>
</dbReference>
<dbReference type="PANTHER" id="PTHR31902:SF12">
    <property type="entry name" value="PROTEIN, PUTATIVE-RELATED"/>
    <property type="match status" value="1"/>
</dbReference>
<accession>A0ABU6SB46</accession>
<evidence type="ECO:0000256" key="1">
    <source>
        <dbReference type="SAM" id="Phobius"/>
    </source>
</evidence>
<keyword evidence="1" id="KW-0812">Transmembrane</keyword>
<evidence type="ECO:0000313" key="3">
    <source>
        <dbReference type="Proteomes" id="UP001341840"/>
    </source>
</evidence>
<dbReference type="InterPro" id="IPR009737">
    <property type="entry name" value="Aim32/Apd1-like"/>
</dbReference>
<sequence length="389" mass="42322">MPITLTTQNISALFRVHKHFSLSAPIFSRTNKKPHTLLTHTVASMASDATATAADVDAKSGFTRPEMYKENLAGTVEAYDRHVFVCYKNHHAWPARLEASEDDPFTKRVASAFKARKKDLSKTKITVCESREDAGFSDGDVLIFPEMIKYRTLDESNTDSFFDEVLLGGKPWTAGVQDGLTGSHIFVCAHGSRDVRCGVCGPVLIEKLNEEIELRGLKEQISVLACSHIGGHKYAGNVIVFSSGPDEKIMGHWYGYVTPNDVPALLDQHIAKGEIIQKLWRGQMGPATEVANGDDTGSVKQNNVESNNLSSSVNVGGCCQGVNGVSCCQTANFEKNKGVEETTGAYKKQGCETSLKWPALKQRDIITAAGILGAVAAVAVAYRFYRRSG</sequence>
<organism evidence="2 3">
    <name type="scientific">Stylosanthes scabra</name>
    <dbReference type="NCBI Taxonomy" id="79078"/>
    <lineage>
        <taxon>Eukaryota</taxon>
        <taxon>Viridiplantae</taxon>
        <taxon>Streptophyta</taxon>
        <taxon>Embryophyta</taxon>
        <taxon>Tracheophyta</taxon>
        <taxon>Spermatophyta</taxon>
        <taxon>Magnoliopsida</taxon>
        <taxon>eudicotyledons</taxon>
        <taxon>Gunneridae</taxon>
        <taxon>Pentapetalae</taxon>
        <taxon>rosids</taxon>
        <taxon>fabids</taxon>
        <taxon>Fabales</taxon>
        <taxon>Fabaceae</taxon>
        <taxon>Papilionoideae</taxon>
        <taxon>50 kb inversion clade</taxon>
        <taxon>dalbergioids sensu lato</taxon>
        <taxon>Dalbergieae</taxon>
        <taxon>Pterocarpus clade</taxon>
        <taxon>Stylosanthes</taxon>
    </lineage>
</organism>
<comment type="caution">
    <text evidence="2">The sequence shown here is derived from an EMBL/GenBank/DDBJ whole genome shotgun (WGS) entry which is preliminary data.</text>
</comment>
<reference evidence="2 3" key="1">
    <citation type="journal article" date="2023" name="Plants (Basel)">
        <title>Bridging the Gap: Combining Genomics and Transcriptomics Approaches to Understand Stylosanthes scabra, an Orphan Legume from the Brazilian Caatinga.</title>
        <authorList>
            <person name="Ferreira-Neto J.R.C."/>
            <person name="da Silva M.D."/>
            <person name="Binneck E."/>
            <person name="de Melo N.F."/>
            <person name="da Silva R.H."/>
            <person name="de Melo A.L.T.M."/>
            <person name="Pandolfi V."/>
            <person name="Bustamante F.O."/>
            <person name="Brasileiro-Vidal A.C."/>
            <person name="Benko-Iseppon A.M."/>
        </authorList>
    </citation>
    <scope>NUCLEOTIDE SEQUENCE [LARGE SCALE GENOMIC DNA]</scope>
    <source>
        <tissue evidence="2">Leaves</tissue>
    </source>
</reference>
<dbReference type="Pfam" id="PF06999">
    <property type="entry name" value="Suc_Fer-like"/>
    <property type="match status" value="1"/>
</dbReference>
<name>A0ABU6SB46_9FABA</name>
<dbReference type="Proteomes" id="UP001341840">
    <property type="component" value="Unassembled WGS sequence"/>
</dbReference>
<evidence type="ECO:0000313" key="2">
    <source>
        <dbReference type="EMBL" id="MED6133441.1"/>
    </source>
</evidence>
<dbReference type="EMBL" id="JASCZI010060526">
    <property type="protein sequence ID" value="MED6133441.1"/>
    <property type="molecule type" value="Genomic_DNA"/>
</dbReference>